<feature type="compositionally biased region" description="Basic residues" evidence="1">
    <location>
        <begin position="1"/>
        <end position="11"/>
    </location>
</feature>
<feature type="compositionally biased region" description="Basic and acidic residues" evidence="1">
    <location>
        <begin position="12"/>
        <end position="43"/>
    </location>
</feature>
<organism evidence="2 3">
    <name type="scientific">Streptosporangium pseudovulgare</name>
    <dbReference type="NCBI Taxonomy" id="35765"/>
    <lineage>
        <taxon>Bacteria</taxon>
        <taxon>Bacillati</taxon>
        <taxon>Actinomycetota</taxon>
        <taxon>Actinomycetes</taxon>
        <taxon>Streptosporangiales</taxon>
        <taxon>Streptosporangiaceae</taxon>
        <taxon>Streptosporangium</taxon>
    </lineage>
</organism>
<name>A0ABQ2RGN3_9ACTN</name>
<evidence type="ECO:0000313" key="3">
    <source>
        <dbReference type="Proteomes" id="UP000611554"/>
    </source>
</evidence>
<reference evidence="3" key="1">
    <citation type="journal article" date="2019" name="Int. J. Syst. Evol. Microbiol.">
        <title>The Global Catalogue of Microorganisms (GCM) 10K type strain sequencing project: providing services to taxonomists for standard genome sequencing and annotation.</title>
        <authorList>
            <consortium name="The Broad Institute Genomics Platform"/>
            <consortium name="The Broad Institute Genome Sequencing Center for Infectious Disease"/>
            <person name="Wu L."/>
            <person name="Ma J."/>
        </authorList>
    </citation>
    <scope>NUCLEOTIDE SEQUENCE [LARGE SCALE GENOMIC DNA]</scope>
    <source>
        <strain evidence="3">JCM 3115</strain>
    </source>
</reference>
<feature type="region of interest" description="Disordered" evidence="1">
    <location>
        <begin position="1"/>
        <end position="71"/>
    </location>
</feature>
<proteinExistence type="predicted"/>
<evidence type="ECO:0000313" key="2">
    <source>
        <dbReference type="EMBL" id="GGQ25074.1"/>
    </source>
</evidence>
<keyword evidence="3" id="KW-1185">Reference proteome</keyword>
<feature type="compositionally biased region" description="Gly residues" evidence="1">
    <location>
        <begin position="50"/>
        <end position="59"/>
    </location>
</feature>
<dbReference type="Proteomes" id="UP000611554">
    <property type="component" value="Unassembled WGS sequence"/>
</dbReference>
<gene>
    <name evidence="2" type="ORF">GCM10010140_64210</name>
</gene>
<dbReference type="EMBL" id="BMQJ01000020">
    <property type="protein sequence ID" value="GGQ25074.1"/>
    <property type="molecule type" value="Genomic_DNA"/>
</dbReference>
<sequence length="71" mass="8002">MRPAIRRPWRKSPREVVRGCGGEDARKRRRDAIGRGRWGEDVRKRRKDAIGGGEGGEGDGPQRRKGRPEGP</sequence>
<comment type="caution">
    <text evidence="2">The sequence shown here is derived from an EMBL/GenBank/DDBJ whole genome shotgun (WGS) entry which is preliminary data.</text>
</comment>
<protein>
    <submittedName>
        <fullName evidence="2">Uncharacterized protein</fullName>
    </submittedName>
</protein>
<evidence type="ECO:0000256" key="1">
    <source>
        <dbReference type="SAM" id="MobiDB-lite"/>
    </source>
</evidence>
<accession>A0ABQ2RGN3</accession>